<proteinExistence type="predicted"/>
<name>A0A8J2BQV5_9BACT</name>
<sequence length="123" mass="13639">MWNSASNVRHCWHGLAGLAPHGTGRTTDLAIFSCHSRTFFGNHALTHLRPYAIALHTNPRVWLGRKRPIRASTRRIKSCLPWVVFQAAQPFSSSSRSPKRAGHPDGDAHLLPLPPTSEFLNGV</sequence>
<dbReference type="Proteomes" id="UP000663859">
    <property type="component" value="Unassembled WGS sequence"/>
</dbReference>
<evidence type="ECO:0000313" key="2">
    <source>
        <dbReference type="EMBL" id="CAF0704595.1"/>
    </source>
</evidence>
<comment type="caution">
    <text evidence="2">The sequence shown here is derived from an EMBL/GenBank/DDBJ whole genome shotgun (WGS) entry which is preliminary data.</text>
</comment>
<evidence type="ECO:0000313" key="3">
    <source>
        <dbReference type="Proteomes" id="UP000663859"/>
    </source>
</evidence>
<dbReference type="EMBL" id="CAJNOB010000067">
    <property type="protein sequence ID" value="CAF0704595.1"/>
    <property type="molecule type" value="Genomic_DNA"/>
</dbReference>
<reference evidence="2" key="1">
    <citation type="submission" date="2021-02" db="EMBL/GenBank/DDBJ databases">
        <authorList>
            <person name="Cremers G."/>
            <person name="Picone N."/>
        </authorList>
    </citation>
    <scope>NUCLEOTIDE SEQUENCE</scope>
    <source>
        <strain evidence="2">PQ17</strain>
    </source>
</reference>
<organism evidence="2 3">
    <name type="scientific">Candidatus Methylacidithermus pantelleriae</name>
    <dbReference type="NCBI Taxonomy" id="2744239"/>
    <lineage>
        <taxon>Bacteria</taxon>
        <taxon>Pseudomonadati</taxon>
        <taxon>Verrucomicrobiota</taxon>
        <taxon>Methylacidiphilae</taxon>
        <taxon>Methylacidiphilales</taxon>
        <taxon>Methylacidiphilaceae</taxon>
        <taxon>Candidatus Methylacidithermus</taxon>
    </lineage>
</organism>
<accession>A0A8J2BQV5</accession>
<feature type="region of interest" description="Disordered" evidence="1">
    <location>
        <begin position="90"/>
        <end position="123"/>
    </location>
</feature>
<evidence type="ECO:0000256" key="1">
    <source>
        <dbReference type="SAM" id="MobiDB-lite"/>
    </source>
</evidence>
<dbReference type="AlphaFoldDB" id="A0A8J2BQV5"/>
<gene>
    <name evidence="2" type="ORF">MPNT_70084</name>
</gene>
<keyword evidence="3" id="KW-1185">Reference proteome</keyword>
<protein>
    <submittedName>
        <fullName evidence="2">Uncharacterized protein</fullName>
    </submittedName>
</protein>